<keyword evidence="2" id="KW-0520">NAD</keyword>
<comment type="catalytic activity">
    <reaction evidence="7">
        <text>NAD(+) + H2O = ADP-D-ribose + nicotinamide + H(+)</text>
        <dbReference type="Rhea" id="RHEA:16301"/>
        <dbReference type="ChEBI" id="CHEBI:15377"/>
        <dbReference type="ChEBI" id="CHEBI:15378"/>
        <dbReference type="ChEBI" id="CHEBI:17154"/>
        <dbReference type="ChEBI" id="CHEBI:57540"/>
        <dbReference type="ChEBI" id="CHEBI:57967"/>
        <dbReference type="EC" id="3.2.2.5"/>
    </reaction>
    <physiologicalReaction direction="left-to-right" evidence="7">
        <dbReference type="Rhea" id="RHEA:16302"/>
    </physiologicalReaction>
</comment>
<accession>A0A1I4K4D8</accession>
<comment type="similarity">
    <text evidence="5">Belongs to the soluble Thoeris ThsA family.</text>
</comment>
<dbReference type="Pfam" id="PF13289">
    <property type="entry name" value="SIR2_2"/>
    <property type="match status" value="1"/>
</dbReference>
<dbReference type="InterPro" id="IPR029035">
    <property type="entry name" value="DHS-like_NAD/FAD-binding_dom"/>
</dbReference>
<dbReference type="EMBL" id="FOTR01000003">
    <property type="protein sequence ID" value="SFL73660.1"/>
    <property type="molecule type" value="Genomic_DNA"/>
</dbReference>
<keyword evidence="11" id="KW-1185">Reference proteome</keyword>
<dbReference type="Pfam" id="PF18185">
    <property type="entry name" value="STALD"/>
    <property type="match status" value="1"/>
</dbReference>
<name>A0A1I4K4D8_9BACI</name>
<reference evidence="11" key="1">
    <citation type="submission" date="2016-10" db="EMBL/GenBank/DDBJ databases">
        <authorList>
            <person name="Varghese N."/>
            <person name="Submissions S."/>
        </authorList>
    </citation>
    <scope>NUCLEOTIDE SEQUENCE [LARGE SCALE GENOMIC DNA]</scope>
    <source>
        <strain evidence="11">CGMCC 1.4250</strain>
    </source>
</reference>
<evidence type="ECO:0000256" key="7">
    <source>
        <dbReference type="ARBA" id="ARBA00047575"/>
    </source>
</evidence>
<dbReference type="Proteomes" id="UP000198565">
    <property type="component" value="Unassembled WGS sequence"/>
</dbReference>
<sequence length="481" mass="54304">MEYNPSIQEFLRTYVKAIQDSNAAIFAGAGLSRPAGYVDWKELLREVAQDLQLDIDQESDLIALAQYHVNEFSGRGKINQILIEEFTRSVSTSHNHKILSHLPISTYWTTNYDQLIETNLEAVGKKVDKKITSETMTYSVPGSDVTVYKMHGDSTLPHDAVLTKDDYEGYDQKRQIYSTALRGDLVSKTFLFIGFSFDDPNLSQILSRIRILLNENKRTHYCFMKKVKANDFNGNDDEFRYAEIKQNLKIKDLMRYGIKVLLIDDYPEITEILQHIASLIIRKNIFVSGSASDYGDWGEEKSFEFSTSLSKALIKNNNNIVSGFGLGIGSCIISGALEELYSSQNNKVEQRLKCRPFPQNTTGGLSIKDLWTKYRNDMISNIGISVFIFGNKIDTETKDVIDANGMVEEFDISIEKGAIPIPVGATGFTSKILWQRVMDDFGPLVGIEDLKPLYSDLGDESKNSEELIETVVKIINLLAKH</sequence>
<comment type="caution">
    <text evidence="8">Lacks conserved residue(s) required for the propagation of feature annotation.</text>
</comment>
<evidence type="ECO:0000256" key="2">
    <source>
        <dbReference type="ARBA" id="ARBA00023027"/>
    </source>
</evidence>
<evidence type="ECO:0000256" key="6">
    <source>
        <dbReference type="ARBA" id="ARBA00035033"/>
    </source>
</evidence>
<proteinExistence type="inferred from homology"/>
<evidence type="ECO:0000256" key="1">
    <source>
        <dbReference type="ARBA" id="ARBA00022801"/>
    </source>
</evidence>
<dbReference type="SUPFAM" id="SSF52467">
    <property type="entry name" value="DHS-like NAD/FAD-binding domain"/>
    <property type="match status" value="1"/>
</dbReference>
<gene>
    <name evidence="10" type="ORF">SAMN04487943_103350</name>
</gene>
<evidence type="ECO:0000259" key="9">
    <source>
        <dbReference type="PROSITE" id="PS50305"/>
    </source>
</evidence>
<evidence type="ECO:0000313" key="10">
    <source>
        <dbReference type="EMBL" id="SFL73660.1"/>
    </source>
</evidence>
<dbReference type="STRING" id="334253.SAMN04487943_103350"/>
<dbReference type="PROSITE" id="PS50305">
    <property type="entry name" value="SIRTUIN"/>
    <property type="match status" value="1"/>
</dbReference>
<dbReference type="GO" id="GO:0051607">
    <property type="term" value="P:defense response to virus"/>
    <property type="evidence" value="ECO:0007669"/>
    <property type="project" value="UniProtKB-KW"/>
</dbReference>
<dbReference type="InterPro" id="IPR041486">
    <property type="entry name" value="ThsA_STALD"/>
</dbReference>
<evidence type="ECO:0000256" key="3">
    <source>
        <dbReference type="ARBA" id="ARBA00023118"/>
    </source>
</evidence>
<protein>
    <recommendedName>
        <fullName evidence="6">NAD(+) hydrolase ThsA</fullName>
        <ecNumber evidence="4">3.2.2.5</ecNumber>
    </recommendedName>
</protein>
<dbReference type="AlphaFoldDB" id="A0A1I4K4D8"/>
<organism evidence="10 11">
    <name type="scientific">Gracilibacillus orientalis</name>
    <dbReference type="NCBI Taxonomy" id="334253"/>
    <lineage>
        <taxon>Bacteria</taxon>
        <taxon>Bacillati</taxon>
        <taxon>Bacillota</taxon>
        <taxon>Bacilli</taxon>
        <taxon>Bacillales</taxon>
        <taxon>Bacillaceae</taxon>
        <taxon>Gracilibacillus</taxon>
    </lineage>
</organism>
<dbReference type="RefSeq" id="WP_091483017.1">
    <property type="nucleotide sequence ID" value="NZ_FOTR01000003.1"/>
</dbReference>
<dbReference type="InterPro" id="IPR026590">
    <property type="entry name" value="Ssirtuin_cat_dom"/>
</dbReference>
<evidence type="ECO:0000256" key="8">
    <source>
        <dbReference type="PROSITE-ProRule" id="PRU00236"/>
    </source>
</evidence>
<feature type="domain" description="Deacetylase sirtuin-type" evidence="9">
    <location>
        <begin position="1"/>
        <end position="283"/>
    </location>
</feature>
<keyword evidence="3" id="KW-0051">Antiviral defense</keyword>
<dbReference type="OrthoDB" id="1688888at2"/>
<keyword evidence="1" id="KW-0378">Hydrolase</keyword>
<evidence type="ECO:0000256" key="4">
    <source>
        <dbReference type="ARBA" id="ARBA00034327"/>
    </source>
</evidence>
<dbReference type="CDD" id="cd01406">
    <property type="entry name" value="SIR2-like"/>
    <property type="match status" value="1"/>
</dbReference>
<evidence type="ECO:0000256" key="5">
    <source>
        <dbReference type="ARBA" id="ARBA00035014"/>
    </source>
</evidence>
<evidence type="ECO:0000313" key="11">
    <source>
        <dbReference type="Proteomes" id="UP000198565"/>
    </source>
</evidence>
<dbReference type="EC" id="3.2.2.5" evidence="4"/>
<dbReference type="GO" id="GO:0003953">
    <property type="term" value="F:NAD+ nucleosidase activity"/>
    <property type="evidence" value="ECO:0007669"/>
    <property type="project" value="UniProtKB-EC"/>
</dbReference>